<accession>A0ABT8QSE9</accession>
<evidence type="ECO:0000313" key="2">
    <source>
        <dbReference type="Proteomes" id="UP001176021"/>
    </source>
</evidence>
<keyword evidence="2" id="KW-1185">Reference proteome</keyword>
<organism evidence="1 2">
    <name type="scientific">Desulfosporosinus nitroreducens</name>
    <dbReference type="NCBI Taxonomy" id="2018668"/>
    <lineage>
        <taxon>Bacteria</taxon>
        <taxon>Bacillati</taxon>
        <taxon>Bacillota</taxon>
        <taxon>Clostridia</taxon>
        <taxon>Eubacteriales</taxon>
        <taxon>Desulfitobacteriaceae</taxon>
        <taxon>Desulfosporosinus</taxon>
    </lineage>
</organism>
<evidence type="ECO:0000313" key="1">
    <source>
        <dbReference type="EMBL" id="MDO0822993.1"/>
    </source>
</evidence>
<protein>
    <submittedName>
        <fullName evidence="1">Uncharacterized protein</fullName>
    </submittedName>
</protein>
<dbReference type="EMBL" id="JAMJEV010000006">
    <property type="protein sequence ID" value="MDO0822993.1"/>
    <property type="molecule type" value="Genomic_DNA"/>
</dbReference>
<gene>
    <name evidence="1" type="ORF">M8H41_09015</name>
</gene>
<dbReference type="Proteomes" id="UP001176021">
    <property type="component" value="Unassembled WGS sequence"/>
</dbReference>
<name>A0ABT8QSE9_9FIRM</name>
<dbReference type="RefSeq" id="WP_252466876.1">
    <property type="nucleotide sequence ID" value="NZ_JAMHFY010000001.1"/>
</dbReference>
<comment type="caution">
    <text evidence="1">The sequence shown here is derived from an EMBL/GenBank/DDBJ whole genome shotgun (WGS) entry which is preliminary data.</text>
</comment>
<sequence>MSQKAKEQEKLSLAFLALCVFSSKINNVSVVQDKNAQQDRTPAALAVPLMDELDFPAMAAVRSRNNELLKLLN</sequence>
<proteinExistence type="predicted"/>
<reference evidence="1" key="1">
    <citation type="submission" date="2022-05" db="EMBL/GenBank/DDBJ databases">
        <title>Expanded diversity of anoxic marine methylotrophy in a Black Sea sulfate reducing microorganism.</title>
        <authorList>
            <person name="Fischer P.Q."/>
            <person name="Stams A.J.M."/>
            <person name="Villanueva L."/>
            <person name="Sousa D.Z."/>
        </authorList>
    </citation>
    <scope>NUCLEOTIDE SEQUENCE</scope>
    <source>
        <strain evidence="1">P130</strain>
    </source>
</reference>